<accession>K2G0Y9</accession>
<sequence length="293" mass="34739">MTIPNNEDLFPEDERGSRTIAKDSGKVTAETLWLWGLDWSQKNLWWWGRGLRKVSWVTSLEIPVKPQAIRETTWQRVAEIVIRAKSWSERDIANLIKEKTVDFPNHKHWEIVVYADIWDFRQIQELEMQHPGDILQVMKKIKIIADPSSWELMLAIDTGNEDVARFSAYKNPTYSISLVYYDAWFTTTTIAVRHWSQPNGKIFNFNIEITDFIKEEGIIVKRLSCWCRENWQMLNIYRNKSQQSNPNYSDYLKRLDYSTSKDEVFNTFIEMLEYGFFNDDFDLMFSVSEKISS</sequence>
<dbReference type="EMBL" id="AMFJ01000266">
    <property type="protein sequence ID" value="EKE28898.1"/>
    <property type="molecule type" value="Genomic_DNA"/>
</dbReference>
<protein>
    <submittedName>
        <fullName evidence="1">Uncharacterized protein</fullName>
    </submittedName>
</protein>
<organism evidence="1">
    <name type="scientific">uncultured bacterium</name>
    <name type="common">gcode 4</name>
    <dbReference type="NCBI Taxonomy" id="1234023"/>
    <lineage>
        <taxon>Bacteria</taxon>
        <taxon>environmental samples</taxon>
    </lineage>
</organism>
<name>K2G0Y9_9BACT</name>
<dbReference type="AlphaFoldDB" id="K2G0Y9"/>
<reference evidence="1" key="1">
    <citation type="journal article" date="2012" name="Science">
        <title>Fermentation, hydrogen, and sulfur metabolism in multiple uncultivated bacterial phyla.</title>
        <authorList>
            <person name="Wrighton K.C."/>
            <person name="Thomas B.C."/>
            <person name="Sharon I."/>
            <person name="Miller C.S."/>
            <person name="Castelle C.J."/>
            <person name="VerBerkmoes N.C."/>
            <person name="Wilkins M.J."/>
            <person name="Hettich R.L."/>
            <person name="Lipton M.S."/>
            <person name="Williams K.H."/>
            <person name="Long P.E."/>
            <person name="Banfield J.F."/>
        </authorList>
    </citation>
    <scope>NUCLEOTIDE SEQUENCE [LARGE SCALE GENOMIC DNA]</scope>
</reference>
<proteinExistence type="predicted"/>
<gene>
    <name evidence="1" type="ORF">ACD_2C00266G0004</name>
</gene>
<comment type="caution">
    <text evidence="1">The sequence shown here is derived from an EMBL/GenBank/DDBJ whole genome shotgun (WGS) entry which is preliminary data.</text>
</comment>
<evidence type="ECO:0000313" key="1">
    <source>
        <dbReference type="EMBL" id="EKE28898.1"/>
    </source>
</evidence>